<dbReference type="Pfam" id="PF07635">
    <property type="entry name" value="PSCyt1"/>
    <property type="match status" value="1"/>
</dbReference>
<dbReference type="EnsemblBacteria" id="CAD73661">
    <property type="protein sequence ID" value="CAD73661"/>
    <property type="gene ID" value="RB4233"/>
</dbReference>
<sequence>MAAWTSWQFLPPLFPPQKSRKWLNMENRDSWMQVLTASFAGLLFGGGLILSHGGANVHADEAIHAAGDANHSAEDIERLFTLKVMPLLTEKCLGCHGTDADDIKGDYDVRTRDALLQGGESEEAAIIPGNAEDSPFFWAVNWDGLEMPPKENDRLNDKQIEIVRMWIDAGAPWPSEERQKEIRDEESMVAENEDGVLMATSGGQGDEWTYRRYNKDEVWAFLPRQTEFEHDSVDAFVDAKLEENGLEPAPEADPNTLIRRVYFDMLGLPPTPTQKREFLSAWEKDSEAAWNNLIEELLASPHYGERWGQHWLDVVRYADTGGFSNDYERSNAWRYRDYVIRSLNEDKPYNEFIIEQIAGDELHADKPVDDPDRVEALIATGFLRMGPWDTAMVPLEEARQILRDDMVHSIGQSFLSMPMRCCKCHDHKFDPVPTQDYYRMYSAVSTAQPVEAEAPFLAEENLAGFEEGKQQTQALYDYAKTRADRLTRQREEAAREWYAEHGKEYKSLNARKDDPDAEKPPRAVGLSEMEQGRLKVREQDVWIWNRRLERYQPMVQTVVNAQDTWMNARKLRAPEKIKEDWRPESFIFNGGSLAAPGDPVTPGVLSGCNLPVEGAPDDDPYALPDTLNGRRLGLAKWIAHPDNPMSTRSIVNRIWQHHFGRGIVATPNNFGVKGASPTHPELLDWMADTFVKNGWSIKSMHRLILQSDAYRRSTEHSAADKDPDNTWFARYSPRRMTAEEIRDSLLAVTGELNPVVGGLPSRPEINMEVALEPRMIQFSIAPAYQPSRTPEERNRRSIYSYRVRGQADPFLEVLNKPNPNDSADLRDAASVSPQAFTLLNSDVMTDRSTAMSVRLQREADQLTDQINRAFELTLGRLPTDSQMQRMKRYIKDMTEYHSDIKPKPRTYPTEITRSLVEEFSGRPFEYTEWLPSFEDYQSDLKPWEVDAKTRAIADMCLVLFNANEFVFID</sequence>
<dbReference type="InParanoid" id="Q7USY1"/>
<dbReference type="InterPro" id="IPR011444">
    <property type="entry name" value="DUF1549"/>
</dbReference>
<dbReference type="PANTHER" id="PTHR35889:SF3">
    <property type="entry name" value="F-BOX DOMAIN-CONTAINING PROTEIN"/>
    <property type="match status" value="1"/>
</dbReference>
<feature type="domain" description="DUF1549" evidence="1">
    <location>
        <begin position="233"/>
        <end position="446"/>
    </location>
</feature>
<dbReference type="Pfam" id="PF07587">
    <property type="entry name" value="PSD1"/>
    <property type="match status" value="1"/>
</dbReference>
<evidence type="ECO:0000313" key="5">
    <source>
        <dbReference type="Proteomes" id="UP000001025"/>
    </source>
</evidence>
<dbReference type="KEGG" id="rba:RB4233"/>
<dbReference type="Pfam" id="PF07583">
    <property type="entry name" value="PSCyt2"/>
    <property type="match status" value="1"/>
</dbReference>
<evidence type="ECO:0000313" key="4">
    <source>
        <dbReference type="EMBL" id="CAD73661.1"/>
    </source>
</evidence>
<dbReference type="PATRIC" id="fig|243090.15.peg.1964"/>
<evidence type="ECO:0000259" key="2">
    <source>
        <dbReference type="Pfam" id="PF07587"/>
    </source>
</evidence>
<evidence type="ECO:0000259" key="3">
    <source>
        <dbReference type="Pfam" id="PF07635"/>
    </source>
</evidence>
<dbReference type="STRING" id="243090.RB4233"/>
<feature type="domain" description="DUF1553" evidence="2">
    <location>
        <begin position="630"/>
        <end position="889"/>
    </location>
</feature>
<dbReference type="eggNOG" id="COG4654">
    <property type="taxonomic scope" value="Bacteria"/>
</dbReference>
<protein>
    <recommendedName>
        <fullName evidence="6">Cytochrome c domain-containing protein</fullName>
    </recommendedName>
</protein>
<dbReference type="Proteomes" id="UP000001025">
    <property type="component" value="Chromosome"/>
</dbReference>
<reference evidence="4 5" key="1">
    <citation type="journal article" date="2003" name="Proc. Natl. Acad. Sci. U.S.A.">
        <title>Complete genome sequence of the marine planctomycete Pirellula sp. strain 1.</title>
        <authorList>
            <person name="Gloeckner F.O."/>
            <person name="Kube M."/>
            <person name="Bauer M."/>
            <person name="Teeling H."/>
            <person name="Lombardot T."/>
            <person name="Ludwig W."/>
            <person name="Gade D."/>
            <person name="Beck A."/>
            <person name="Borzym K."/>
            <person name="Heitmann K."/>
            <person name="Rabus R."/>
            <person name="Schlesner H."/>
            <person name="Amann R."/>
            <person name="Reinhardt R."/>
        </authorList>
    </citation>
    <scope>NUCLEOTIDE SEQUENCE [LARGE SCALE GENOMIC DNA]</scope>
    <source>
        <strain evidence="5">DSM 10527 / NCIMB 13988 / SH1</strain>
    </source>
</reference>
<dbReference type="InterPro" id="IPR022655">
    <property type="entry name" value="DUF1553"/>
</dbReference>
<feature type="domain" description="Cytochrome C Planctomycete-type" evidence="3">
    <location>
        <begin position="92"/>
        <end position="151"/>
    </location>
</feature>
<organism evidence="4 5">
    <name type="scientific">Rhodopirellula baltica (strain DSM 10527 / NCIMB 13988 / SH1)</name>
    <dbReference type="NCBI Taxonomy" id="243090"/>
    <lineage>
        <taxon>Bacteria</taxon>
        <taxon>Pseudomonadati</taxon>
        <taxon>Planctomycetota</taxon>
        <taxon>Planctomycetia</taxon>
        <taxon>Pirellulales</taxon>
        <taxon>Pirellulaceae</taxon>
        <taxon>Rhodopirellula</taxon>
    </lineage>
</organism>
<dbReference type="AlphaFoldDB" id="Q7USY1"/>
<evidence type="ECO:0000259" key="1">
    <source>
        <dbReference type="Pfam" id="PF07583"/>
    </source>
</evidence>
<evidence type="ECO:0008006" key="6">
    <source>
        <dbReference type="Google" id="ProtNLM"/>
    </source>
</evidence>
<dbReference type="EMBL" id="BX294140">
    <property type="protein sequence ID" value="CAD73661.1"/>
    <property type="molecule type" value="Genomic_DNA"/>
</dbReference>
<keyword evidence="5" id="KW-1185">Reference proteome</keyword>
<dbReference type="PANTHER" id="PTHR35889">
    <property type="entry name" value="CYCLOINULO-OLIGOSACCHARIDE FRUCTANOTRANSFERASE-RELATED"/>
    <property type="match status" value="1"/>
</dbReference>
<gene>
    <name evidence="4" type="ordered locus">RB4233</name>
</gene>
<dbReference type="OrthoDB" id="127107at2"/>
<dbReference type="InterPro" id="IPR011429">
    <property type="entry name" value="Cyt_c_Planctomycete-type"/>
</dbReference>
<proteinExistence type="predicted"/>
<dbReference type="HOGENOM" id="CLU_005632_1_0_0"/>
<accession>Q7USY1</accession>
<name>Q7USY1_RHOBA</name>